<evidence type="ECO:0000256" key="3">
    <source>
        <dbReference type="ARBA" id="ARBA00023163"/>
    </source>
</evidence>
<evidence type="ECO:0000256" key="5">
    <source>
        <dbReference type="SAM" id="MobiDB-lite"/>
    </source>
</evidence>
<keyword evidence="1" id="KW-0805">Transcription regulation</keyword>
<dbReference type="InterPro" id="IPR036271">
    <property type="entry name" value="Tet_transcr_reg_TetR-rel_C_sf"/>
</dbReference>
<dbReference type="Proteomes" id="UP000033067">
    <property type="component" value="Chromosome"/>
</dbReference>
<dbReference type="GO" id="GO:0003700">
    <property type="term" value="F:DNA-binding transcription factor activity"/>
    <property type="evidence" value="ECO:0007669"/>
    <property type="project" value="TreeGrafter"/>
</dbReference>
<dbReference type="PANTHER" id="PTHR30055:SF146">
    <property type="entry name" value="HTH-TYPE TRANSCRIPTIONAL DUAL REGULATOR CECR"/>
    <property type="match status" value="1"/>
</dbReference>
<feature type="domain" description="HTH tetR-type" evidence="6">
    <location>
        <begin position="26"/>
        <end position="86"/>
    </location>
</feature>
<dbReference type="SUPFAM" id="SSF46689">
    <property type="entry name" value="Homeodomain-like"/>
    <property type="match status" value="1"/>
</dbReference>
<sequence>MTRKQSAPSLSPTPTRPAGPGRPKDLGKRASILEAAKRLFIEQGYQGVSMDQIAAAAGVSKLTVYSHFGDKETLFSAAIAAKCEEVLPDDLFVSPPEGPLRDQLRAIGLAFFKLITSEEAISMHRMMNTPGTAENALRELFWNAGPRRVQDAFGQFLQARVGRGQLRIDDVALAASQFFSLLKGELHPMMACGLCVDPSPAEVARHIDATVDFFLRAYAA</sequence>
<dbReference type="EMBL" id="CP011144">
    <property type="protein sequence ID" value="AKC86265.1"/>
    <property type="molecule type" value="Genomic_DNA"/>
</dbReference>
<accession>A0A0E3UMQ4</accession>
<dbReference type="AlphaFoldDB" id="A0A0E3UMQ4"/>
<dbReference type="PATRIC" id="fig|314722.6.peg.1098"/>
<feature type="compositionally biased region" description="Polar residues" evidence="5">
    <location>
        <begin position="1"/>
        <end position="10"/>
    </location>
</feature>
<proteinExistence type="predicted"/>
<dbReference type="Pfam" id="PF00440">
    <property type="entry name" value="TetR_N"/>
    <property type="match status" value="1"/>
</dbReference>
<reference evidence="7 8" key="1">
    <citation type="journal article" date="2015" name="Genome Announc.">
        <title>Complete Genome Sequence of Pseudoxanthomonas suwonensis Strain J1, a Cellulose-Degrading Bacterium Isolated from Leaf- and Wood-Enriched Soil.</title>
        <authorList>
            <person name="Hou L."/>
            <person name="Jiang J."/>
            <person name="Xu Z."/>
            <person name="Zhou Y."/>
            <person name="Leung F.C."/>
        </authorList>
    </citation>
    <scope>NUCLEOTIDE SEQUENCE [LARGE SCALE GENOMIC DNA]</scope>
    <source>
        <strain evidence="7 8">J1</strain>
    </source>
</reference>
<dbReference type="Pfam" id="PF14246">
    <property type="entry name" value="TetR_C_7"/>
    <property type="match status" value="1"/>
</dbReference>
<evidence type="ECO:0000313" key="8">
    <source>
        <dbReference type="Proteomes" id="UP000033067"/>
    </source>
</evidence>
<dbReference type="RefSeq" id="WP_052631088.1">
    <property type="nucleotide sequence ID" value="NZ_CP011144.1"/>
</dbReference>
<evidence type="ECO:0000256" key="1">
    <source>
        <dbReference type="ARBA" id="ARBA00023015"/>
    </source>
</evidence>
<dbReference type="InterPro" id="IPR039536">
    <property type="entry name" value="TetR_C_Proteobacteria"/>
</dbReference>
<dbReference type="InterPro" id="IPR050109">
    <property type="entry name" value="HTH-type_TetR-like_transc_reg"/>
</dbReference>
<dbReference type="PANTHER" id="PTHR30055">
    <property type="entry name" value="HTH-TYPE TRANSCRIPTIONAL REGULATOR RUTR"/>
    <property type="match status" value="1"/>
</dbReference>
<dbReference type="InterPro" id="IPR009057">
    <property type="entry name" value="Homeodomain-like_sf"/>
</dbReference>
<dbReference type="KEGG" id="psuw:WQ53_05220"/>
<dbReference type="Gene3D" id="1.10.10.60">
    <property type="entry name" value="Homeodomain-like"/>
    <property type="match status" value="1"/>
</dbReference>
<name>A0A0E3UMQ4_9GAMM</name>
<evidence type="ECO:0000313" key="7">
    <source>
        <dbReference type="EMBL" id="AKC86265.1"/>
    </source>
</evidence>
<dbReference type="PROSITE" id="PS50977">
    <property type="entry name" value="HTH_TETR_2"/>
    <property type="match status" value="1"/>
</dbReference>
<evidence type="ECO:0000256" key="2">
    <source>
        <dbReference type="ARBA" id="ARBA00023125"/>
    </source>
</evidence>
<organism evidence="7 8">
    <name type="scientific">Pseudoxanthomonas suwonensis</name>
    <dbReference type="NCBI Taxonomy" id="314722"/>
    <lineage>
        <taxon>Bacteria</taxon>
        <taxon>Pseudomonadati</taxon>
        <taxon>Pseudomonadota</taxon>
        <taxon>Gammaproteobacteria</taxon>
        <taxon>Lysobacterales</taxon>
        <taxon>Lysobacteraceae</taxon>
        <taxon>Pseudoxanthomonas</taxon>
    </lineage>
</organism>
<keyword evidence="3" id="KW-0804">Transcription</keyword>
<gene>
    <name evidence="7" type="ORF">WQ53_05220</name>
</gene>
<dbReference type="Gene3D" id="1.10.357.10">
    <property type="entry name" value="Tetracycline Repressor, domain 2"/>
    <property type="match status" value="1"/>
</dbReference>
<feature type="compositionally biased region" description="Low complexity" evidence="5">
    <location>
        <begin position="12"/>
        <end position="21"/>
    </location>
</feature>
<evidence type="ECO:0000256" key="4">
    <source>
        <dbReference type="PROSITE-ProRule" id="PRU00335"/>
    </source>
</evidence>
<keyword evidence="8" id="KW-1185">Reference proteome</keyword>
<dbReference type="GO" id="GO:0000976">
    <property type="term" value="F:transcription cis-regulatory region binding"/>
    <property type="evidence" value="ECO:0007669"/>
    <property type="project" value="TreeGrafter"/>
</dbReference>
<dbReference type="FunFam" id="1.10.10.60:FF:000141">
    <property type="entry name" value="TetR family transcriptional regulator"/>
    <property type="match status" value="1"/>
</dbReference>
<dbReference type="PRINTS" id="PR00455">
    <property type="entry name" value="HTHTETR"/>
</dbReference>
<dbReference type="OrthoDB" id="8535430at2"/>
<feature type="DNA-binding region" description="H-T-H motif" evidence="4">
    <location>
        <begin position="49"/>
        <end position="68"/>
    </location>
</feature>
<protein>
    <submittedName>
        <fullName evidence="7">TetR family transcriptional regulator</fullName>
    </submittedName>
</protein>
<evidence type="ECO:0000259" key="6">
    <source>
        <dbReference type="PROSITE" id="PS50977"/>
    </source>
</evidence>
<dbReference type="SUPFAM" id="SSF48498">
    <property type="entry name" value="Tetracyclin repressor-like, C-terminal domain"/>
    <property type="match status" value="1"/>
</dbReference>
<dbReference type="InterPro" id="IPR001647">
    <property type="entry name" value="HTH_TetR"/>
</dbReference>
<keyword evidence="2 4" id="KW-0238">DNA-binding</keyword>
<feature type="region of interest" description="Disordered" evidence="5">
    <location>
        <begin position="1"/>
        <end position="26"/>
    </location>
</feature>